<proteinExistence type="predicted"/>
<keyword evidence="2" id="KW-0067">ATP-binding</keyword>
<protein>
    <recommendedName>
        <fullName evidence="3">ATPase AAA-type core domain-containing protein</fullName>
    </recommendedName>
</protein>
<organism evidence="4 5">
    <name type="scientific">Diplodia intermedia</name>
    <dbReference type="NCBI Taxonomy" id="856260"/>
    <lineage>
        <taxon>Eukaryota</taxon>
        <taxon>Fungi</taxon>
        <taxon>Dikarya</taxon>
        <taxon>Ascomycota</taxon>
        <taxon>Pezizomycotina</taxon>
        <taxon>Dothideomycetes</taxon>
        <taxon>Dothideomycetes incertae sedis</taxon>
        <taxon>Botryosphaeriales</taxon>
        <taxon>Botryosphaeriaceae</taxon>
        <taxon>Diplodia</taxon>
    </lineage>
</organism>
<feature type="domain" description="ATPase AAA-type core" evidence="3">
    <location>
        <begin position="254"/>
        <end position="372"/>
    </location>
</feature>
<gene>
    <name evidence="4" type="ORF">SLS58_008855</name>
</gene>
<keyword evidence="5" id="KW-1185">Reference proteome</keyword>
<evidence type="ECO:0000256" key="1">
    <source>
        <dbReference type="ARBA" id="ARBA00022741"/>
    </source>
</evidence>
<dbReference type="PANTHER" id="PTHR23073">
    <property type="entry name" value="26S PROTEASOME REGULATORY SUBUNIT"/>
    <property type="match status" value="1"/>
</dbReference>
<dbReference type="CDD" id="cd19481">
    <property type="entry name" value="RecA-like_protease"/>
    <property type="match status" value="1"/>
</dbReference>
<name>A0ABR3TG40_9PEZI</name>
<reference evidence="4 5" key="1">
    <citation type="journal article" date="2023" name="Plant Dis.">
        <title>First Report of Diplodia intermedia Causing Canker and Dieback Diseases on Apple Trees in Canada.</title>
        <authorList>
            <person name="Ellouze W."/>
            <person name="Ilyukhin E."/>
            <person name="Sulman M."/>
            <person name="Ali S."/>
        </authorList>
    </citation>
    <scope>NUCLEOTIDE SEQUENCE [LARGE SCALE GENOMIC DNA]</scope>
    <source>
        <strain evidence="4 5">M45-28</strain>
    </source>
</reference>
<evidence type="ECO:0000313" key="4">
    <source>
        <dbReference type="EMBL" id="KAL1638526.1"/>
    </source>
</evidence>
<dbReference type="InterPro" id="IPR027417">
    <property type="entry name" value="P-loop_NTPase"/>
</dbReference>
<evidence type="ECO:0000259" key="3">
    <source>
        <dbReference type="Pfam" id="PF00004"/>
    </source>
</evidence>
<dbReference type="Proteomes" id="UP001521184">
    <property type="component" value="Unassembled WGS sequence"/>
</dbReference>
<dbReference type="SUPFAM" id="SSF52540">
    <property type="entry name" value="P-loop containing nucleoside triphosphate hydrolases"/>
    <property type="match status" value="1"/>
</dbReference>
<dbReference type="EMBL" id="JAKEKT020000079">
    <property type="protein sequence ID" value="KAL1638526.1"/>
    <property type="molecule type" value="Genomic_DNA"/>
</dbReference>
<evidence type="ECO:0000313" key="5">
    <source>
        <dbReference type="Proteomes" id="UP001521184"/>
    </source>
</evidence>
<comment type="caution">
    <text evidence="4">The sequence shown here is derived from an EMBL/GenBank/DDBJ whole genome shotgun (WGS) entry which is preliminary data.</text>
</comment>
<sequence>MNGTNKRRVARQQSSHLASQYAWLSSVPSDMPADDSFSIISQSGGDRLFDEYHSQTAAKKIDLDVQLVSSLRAQHPQLIVTTVPEGNCPLLQFSAAGHATAELDRESEPVIQWRGVSGGGPSSSVSIAQANFFAKYHYKWANEDFILYTVKIGYSTLQYVLKEPVDGETPSSSSSIVDALLRAIGTWMSQSKAIYVYDGYWSRSSELWKQVEKASWDKVILDPKTKKSLRDVSRKFFDNRDVYEDYGIAWKRGLIFHGPAGNGKTISIKAMMHELSERNPSIPTLYVKNAPYTYMLGDVFRLARQMSPCLLVLEDIDTVVTDQSRSYFFNEVDGLASNDGILMIASTNHLDRLDPGLTKRPSRFDRKYLFPLPSRDERVLYCQYWRDKLKGKKTIDFPEKLCPAIADITDEFSFAFLQEAFVAMLLQLAHSGEDSESSDSEDEDEGSPLDRYELWRVIKKQVKILREQMDSSEPAVPEACEASSGGVYLSAYEERLPLRERAELSSGSGTRLSRPTGRDALSELHDAGQSGLSEAAVSDLHSYPGFVGDGVGAGWSIGA</sequence>
<keyword evidence="1" id="KW-0547">Nucleotide-binding</keyword>
<dbReference type="InterPro" id="IPR003959">
    <property type="entry name" value="ATPase_AAA_core"/>
</dbReference>
<evidence type="ECO:0000256" key="2">
    <source>
        <dbReference type="ARBA" id="ARBA00022840"/>
    </source>
</evidence>
<dbReference type="Gene3D" id="3.40.50.300">
    <property type="entry name" value="P-loop containing nucleotide triphosphate hydrolases"/>
    <property type="match status" value="1"/>
</dbReference>
<dbReference type="InterPro" id="IPR050221">
    <property type="entry name" value="26S_Proteasome_ATPase"/>
</dbReference>
<accession>A0ABR3TG40</accession>
<dbReference type="Pfam" id="PF00004">
    <property type="entry name" value="AAA"/>
    <property type="match status" value="1"/>
</dbReference>